<keyword evidence="1" id="KW-0472">Membrane</keyword>
<keyword evidence="3" id="KW-1185">Reference proteome</keyword>
<dbReference type="STRING" id="946483.Cenrod_1653"/>
<sequence>MDCWEQLGIEATDDQHAIKRAYLARLKTARPEEDPDGFQRVRAAYEAAMVWATSPKPTSLSFDSDDDLHAWLWAMAAQASALPYPPTSQVPDWFGQPPRSLYAPQSLPQTIPRPSQYQHDDGEALPDVLLESDLPRTNRNLLARIANGTLRHEAIDAQAAQALLAPRIGYRHWLIAVLPRWHDRMNRALIWISENDPEALGGVQSAVFRWWTSPRPQQHWLWYLSTIVVAVNAGLWATAAVEHHLTDAWAWLGIGLAGVLGAMVGYGLARGVAWLRLQYTVRLYWPWQAWDQRLAQKLPWVQGFLLAHDIGPTRVLLPLLLFFVIDFARTLSQTDGSEWGGVLFISAMVTAILGVIWYNFLQIFANSPGAMRWNEIRGFLVHPSG</sequence>
<gene>
    <name evidence="2" type="ORF">Cenrod_1653</name>
</gene>
<accession>U5NBX0</accession>
<dbReference type="OrthoDB" id="5524449at2"/>
<dbReference type="EMBL" id="CP004885">
    <property type="protein sequence ID" value="AGX87738.1"/>
    <property type="molecule type" value="Genomic_DNA"/>
</dbReference>
<feature type="transmembrane region" description="Helical" evidence="1">
    <location>
        <begin position="249"/>
        <end position="269"/>
    </location>
</feature>
<reference evidence="2 3" key="1">
    <citation type="journal article" date="2013" name="Genome Biol.">
        <title>Genomic analysis reveals key aspects of prokaryotic symbiosis in the phototrophic consortium "Chlorochromatium aggregatum".</title>
        <authorList>
            <person name="Liu Z."/>
            <person name="Muller J."/>
            <person name="Li T."/>
            <person name="Alvey R.M."/>
            <person name="Vogl K."/>
            <person name="Frigaard N.U."/>
            <person name="Rockwell N.C."/>
            <person name="Boyd E.S."/>
            <person name="Tomsho L.P."/>
            <person name="Schuster S.C."/>
            <person name="Henke P."/>
            <person name="Rohde M."/>
            <person name="Overmann J."/>
            <person name="Bryant D.A."/>
        </authorList>
    </citation>
    <scope>NUCLEOTIDE SEQUENCE [LARGE SCALE GENOMIC DNA]</scope>
    <source>
        <strain evidence="2">CR</strain>
    </source>
</reference>
<name>U5NBX0_9BURK</name>
<evidence type="ECO:0000313" key="2">
    <source>
        <dbReference type="EMBL" id="AGX87738.1"/>
    </source>
</evidence>
<dbReference type="Proteomes" id="UP000017184">
    <property type="component" value="Chromosome"/>
</dbReference>
<proteinExistence type="predicted"/>
<organism evidence="2 3">
    <name type="scientific">Candidatus Symbiobacter mobilis CR</name>
    <dbReference type="NCBI Taxonomy" id="946483"/>
    <lineage>
        <taxon>Bacteria</taxon>
        <taxon>Pseudomonadati</taxon>
        <taxon>Pseudomonadota</taxon>
        <taxon>Betaproteobacteria</taxon>
        <taxon>Burkholderiales</taxon>
        <taxon>Comamonadaceae</taxon>
    </lineage>
</organism>
<evidence type="ECO:0000256" key="1">
    <source>
        <dbReference type="SAM" id="Phobius"/>
    </source>
</evidence>
<dbReference type="HOGENOM" id="CLU_717058_0_0_4"/>
<dbReference type="RefSeq" id="WP_022773732.1">
    <property type="nucleotide sequence ID" value="NC_022576.1"/>
</dbReference>
<dbReference type="KEGG" id="cbx:Cenrod_1653"/>
<feature type="transmembrane region" description="Helical" evidence="1">
    <location>
        <begin position="339"/>
        <end position="361"/>
    </location>
</feature>
<evidence type="ECO:0000313" key="3">
    <source>
        <dbReference type="Proteomes" id="UP000017184"/>
    </source>
</evidence>
<feature type="transmembrane region" description="Helical" evidence="1">
    <location>
        <begin position="220"/>
        <end position="237"/>
    </location>
</feature>
<dbReference type="eggNOG" id="COG2214">
    <property type="taxonomic scope" value="Bacteria"/>
</dbReference>
<keyword evidence="1" id="KW-1133">Transmembrane helix</keyword>
<dbReference type="AlphaFoldDB" id="U5NBX0"/>
<keyword evidence="1" id="KW-0812">Transmembrane</keyword>
<protein>
    <submittedName>
        <fullName evidence="2">DnaJ/HSP40 domain protein</fullName>
    </submittedName>
</protein>